<dbReference type="Gene3D" id="1.10.10.60">
    <property type="entry name" value="Homeodomain-like"/>
    <property type="match status" value="1"/>
</dbReference>
<dbReference type="GO" id="GO:0000976">
    <property type="term" value="F:transcription cis-regulatory region binding"/>
    <property type="evidence" value="ECO:0007669"/>
    <property type="project" value="TreeGrafter"/>
</dbReference>
<dbReference type="PANTHER" id="PTHR47894">
    <property type="entry name" value="HTH-TYPE TRANSCRIPTIONAL REGULATOR GADX"/>
    <property type="match status" value="1"/>
</dbReference>
<dbReference type="EMBL" id="JABEOU010000004">
    <property type="protein sequence ID" value="NNG56029.1"/>
    <property type="molecule type" value="Genomic_DNA"/>
</dbReference>
<evidence type="ECO:0000313" key="3">
    <source>
        <dbReference type="EMBL" id="NNG56029.1"/>
    </source>
</evidence>
<dbReference type="InterPro" id="IPR018060">
    <property type="entry name" value="HTH_AraC"/>
</dbReference>
<evidence type="ECO:0000259" key="2">
    <source>
        <dbReference type="PROSITE" id="PS01124"/>
    </source>
</evidence>
<dbReference type="PROSITE" id="PS01124">
    <property type="entry name" value="HTH_ARAC_FAMILY_2"/>
    <property type="match status" value="1"/>
</dbReference>
<dbReference type="Pfam" id="PF12833">
    <property type="entry name" value="HTH_18"/>
    <property type="match status" value="1"/>
</dbReference>
<sequence length="112" mass="11486">MAFGAPRTDAIRATAATTCSPLMPSSTSIASASRVNASTIYANPGYGWQVGEVAAKLGLGASTLRRQLETAGTSFREVLLSVRMTTARALLGSSGYSVTQAAQAAGYASRSH</sequence>
<feature type="domain" description="HTH araC/xylS-type" evidence="2">
    <location>
        <begin position="34"/>
        <end position="112"/>
    </location>
</feature>
<protein>
    <submittedName>
        <fullName evidence="3">Helix-turn-helix domain-containing protein</fullName>
    </submittedName>
</protein>
<dbReference type="GO" id="GO:0005829">
    <property type="term" value="C:cytosol"/>
    <property type="evidence" value="ECO:0007669"/>
    <property type="project" value="TreeGrafter"/>
</dbReference>
<dbReference type="SMART" id="SM00342">
    <property type="entry name" value="HTH_ARAC"/>
    <property type="match status" value="1"/>
</dbReference>
<keyword evidence="1" id="KW-0238">DNA-binding</keyword>
<evidence type="ECO:0000256" key="1">
    <source>
        <dbReference type="ARBA" id="ARBA00023125"/>
    </source>
</evidence>
<evidence type="ECO:0000313" key="4">
    <source>
        <dbReference type="Proteomes" id="UP000550136"/>
    </source>
</evidence>
<dbReference type="Proteomes" id="UP000550136">
    <property type="component" value="Unassembled WGS sequence"/>
</dbReference>
<organism evidence="3 4">
    <name type="scientific">Sphingomonas paucimobilis</name>
    <name type="common">Pseudomonas paucimobilis</name>
    <dbReference type="NCBI Taxonomy" id="13689"/>
    <lineage>
        <taxon>Bacteria</taxon>
        <taxon>Pseudomonadati</taxon>
        <taxon>Pseudomonadota</taxon>
        <taxon>Alphaproteobacteria</taxon>
        <taxon>Sphingomonadales</taxon>
        <taxon>Sphingomonadaceae</taxon>
        <taxon>Sphingomonas</taxon>
    </lineage>
</organism>
<comment type="caution">
    <text evidence="3">The sequence shown here is derived from an EMBL/GenBank/DDBJ whole genome shotgun (WGS) entry which is preliminary data.</text>
</comment>
<dbReference type="AlphaFoldDB" id="A0A7Y2KL84"/>
<dbReference type="PANTHER" id="PTHR47894:SF4">
    <property type="entry name" value="HTH-TYPE TRANSCRIPTIONAL REGULATOR GADX"/>
    <property type="match status" value="1"/>
</dbReference>
<proteinExistence type="predicted"/>
<dbReference type="GO" id="GO:0003700">
    <property type="term" value="F:DNA-binding transcription factor activity"/>
    <property type="evidence" value="ECO:0007669"/>
    <property type="project" value="InterPro"/>
</dbReference>
<name>A0A7Y2KL84_SPHPI</name>
<reference evidence="3 4" key="1">
    <citation type="submission" date="2020-05" db="EMBL/GenBank/DDBJ databases">
        <title>Draft Genome Sequences of Sphingomonas sp. Isolated from the International Space Station.</title>
        <authorList>
            <person name="Bijlani S."/>
            <person name="Singh N.K."/>
            <person name="Mason C.E."/>
            <person name="Wang C.C."/>
            <person name="Venkateswaran K."/>
        </authorList>
    </citation>
    <scope>NUCLEOTIDE SEQUENCE [LARGE SCALE GENOMIC DNA]</scope>
    <source>
        <strain evidence="3 4">FKI-L5-BR-P1</strain>
    </source>
</reference>
<accession>A0A7Y2KL84</accession>
<gene>
    <name evidence="3" type="ORF">HKX06_01300</name>
</gene>